<dbReference type="PANTHER" id="PTHR30290:SF9">
    <property type="entry name" value="OLIGOPEPTIDE-BINDING PROTEIN APPA"/>
    <property type="match status" value="1"/>
</dbReference>
<organism evidence="7 8">
    <name type="scientific">Phreatobacter oligotrophus</name>
    <dbReference type="NCBI Taxonomy" id="1122261"/>
    <lineage>
        <taxon>Bacteria</taxon>
        <taxon>Pseudomonadati</taxon>
        <taxon>Pseudomonadota</taxon>
        <taxon>Alphaproteobacteria</taxon>
        <taxon>Hyphomicrobiales</taxon>
        <taxon>Phreatobacteraceae</taxon>
        <taxon>Phreatobacter</taxon>
    </lineage>
</organism>
<dbReference type="GO" id="GO:0030288">
    <property type="term" value="C:outer membrane-bounded periplasmic space"/>
    <property type="evidence" value="ECO:0007669"/>
    <property type="project" value="UniProtKB-ARBA"/>
</dbReference>
<dbReference type="GO" id="GO:0043190">
    <property type="term" value="C:ATP-binding cassette (ABC) transporter complex"/>
    <property type="evidence" value="ECO:0007669"/>
    <property type="project" value="InterPro"/>
</dbReference>
<evidence type="ECO:0000256" key="5">
    <source>
        <dbReference type="SAM" id="SignalP"/>
    </source>
</evidence>
<feature type="signal peptide" evidence="5">
    <location>
        <begin position="1"/>
        <end position="21"/>
    </location>
</feature>
<dbReference type="Proteomes" id="UP000241808">
    <property type="component" value="Unassembled WGS sequence"/>
</dbReference>
<dbReference type="SUPFAM" id="SSF53850">
    <property type="entry name" value="Periplasmic binding protein-like II"/>
    <property type="match status" value="1"/>
</dbReference>
<dbReference type="PIRSF" id="PIRSF002741">
    <property type="entry name" value="MppA"/>
    <property type="match status" value="1"/>
</dbReference>
<evidence type="ECO:0000256" key="2">
    <source>
        <dbReference type="ARBA" id="ARBA00005695"/>
    </source>
</evidence>
<evidence type="ECO:0000256" key="3">
    <source>
        <dbReference type="ARBA" id="ARBA00022448"/>
    </source>
</evidence>
<reference evidence="7 8" key="1">
    <citation type="submission" date="2018-04" db="EMBL/GenBank/DDBJ databases">
        <title>Genomic Encyclopedia of Archaeal and Bacterial Type Strains, Phase II (KMG-II): from individual species to whole genera.</title>
        <authorList>
            <person name="Goeker M."/>
        </authorList>
    </citation>
    <scope>NUCLEOTIDE SEQUENCE [LARGE SCALE GENOMIC DNA]</scope>
    <source>
        <strain evidence="7 8">DSM 25521</strain>
    </source>
</reference>
<dbReference type="InterPro" id="IPR030678">
    <property type="entry name" value="Peptide/Ni-bd"/>
</dbReference>
<dbReference type="Pfam" id="PF00496">
    <property type="entry name" value="SBP_bac_5"/>
    <property type="match status" value="1"/>
</dbReference>
<evidence type="ECO:0000256" key="1">
    <source>
        <dbReference type="ARBA" id="ARBA00004418"/>
    </source>
</evidence>
<gene>
    <name evidence="7" type="ORF">C8P69_12912</name>
</gene>
<dbReference type="CDD" id="cd08517">
    <property type="entry name" value="PBP2_NikA_DppA_OppA_like_13"/>
    <property type="match status" value="1"/>
</dbReference>
<keyword evidence="4 5" id="KW-0732">Signal</keyword>
<evidence type="ECO:0000313" key="8">
    <source>
        <dbReference type="Proteomes" id="UP000241808"/>
    </source>
</evidence>
<sequence length="521" mass="57004">MLWVRWIVGFLLVFSSASLSTAEQKPRSGGAAIIAIQGDPGHFNPAISTAGPLHAVAGSLYNGLVALDRQGNPQPDLARSWMISQDGRTATFTLVNGVRWHDGQPFTSADVKFSFEEVLFRFHARARAGLASAVEAIETPDPQTVVFQLRRPHPALLRQLDVTEAPIIPRHVHQGTDVMQSPANLRPVGTGPFRFDSYQRDGQVVFVRNPNYFKPELPRLDRLIFRVIPDSATQVSAFLAGEIDMLARVSAIDAQRLRGQPITLVDTTSGAGGANCIMTLVFNLNRPALADLRVRRALTLAIDRQQILERVIFGQGRVAAAPIASGIGWAHQPGLLDGAQVDVVAANKLLDEAGLARGASGVRATLDILHFPAFARYSELMRQQLAAIGIALNMRQLDAAAFPTAVFSERAFDLALISYCNGVDPEIGVRRMYHSSAIGTVPFSNAAHIRDAEIDRLFDIAGSTGDTAVRGEAYRAAQRRIVELLPYWWLVETDFTAAWRNDLTGFSPWSGQFAETAWRLR</sequence>
<comment type="caution">
    <text evidence="7">The sequence shown here is derived from an EMBL/GenBank/DDBJ whole genome shotgun (WGS) entry which is preliminary data.</text>
</comment>
<comment type="similarity">
    <text evidence="2">Belongs to the bacterial solute-binding protein 5 family.</text>
</comment>
<proteinExistence type="inferred from homology"/>
<evidence type="ECO:0000256" key="4">
    <source>
        <dbReference type="ARBA" id="ARBA00022729"/>
    </source>
</evidence>
<dbReference type="InterPro" id="IPR039424">
    <property type="entry name" value="SBP_5"/>
</dbReference>
<dbReference type="RefSeq" id="WP_108179684.1">
    <property type="nucleotide sequence ID" value="NZ_PZZL01000029.1"/>
</dbReference>
<dbReference type="EMBL" id="PZZL01000029">
    <property type="protein sequence ID" value="PTM46631.1"/>
    <property type="molecule type" value="Genomic_DNA"/>
</dbReference>
<protein>
    <submittedName>
        <fullName evidence="7">Peptide/nickel transport system substrate-binding protein</fullName>
    </submittedName>
</protein>
<evidence type="ECO:0000259" key="6">
    <source>
        <dbReference type="Pfam" id="PF00496"/>
    </source>
</evidence>
<keyword evidence="8" id="KW-1185">Reference proteome</keyword>
<keyword evidence="3" id="KW-0813">Transport</keyword>
<dbReference type="PANTHER" id="PTHR30290">
    <property type="entry name" value="PERIPLASMIC BINDING COMPONENT OF ABC TRANSPORTER"/>
    <property type="match status" value="1"/>
</dbReference>
<feature type="chain" id="PRO_5015451414" evidence="5">
    <location>
        <begin position="22"/>
        <end position="521"/>
    </location>
</feature>
<dbReference type="Gene3D" id="3.10.105.10">
    <property type="entry name" value="Dipeptide-binding Protein, Domain 3"/>
    <property type="match status" value="1"/>
</dbReference>
<dbReference type="GO" id="GO:0015833">
    <property type="term" value="P:peptide transport"/>
    <property type="evidence" value="ECO:0007669"/>
    <property type="project" value="TreeGrafter"/>
</dbReference>
<dbReference type="GO" id="GO:1904680">
    <property type="term" value="F:peptide transmembrane transporter activity"/>
    <property type="evidence" value="ECO:0007669"/>
    <property type="project" value="TreeGrafter"/>
</dbReference>
<dbReference type="OrthoDB" id="9803988at2"/>
<name>A0A2T4YS60_9HYPH</name>
<dbReference type="AlphaFoldDB" id="A0A2T4YS60"/>
<evidence type="ECO:0000313" key="7">
    <source>
        <dbReference type="EMBL" id="PTM46631.1"/>
    </source>
</evidence>
<comment type="subcellular location">
    <subcellularLocation>
        <location evidence="1">Periplasm</location>
    </subcellularLocation>
</comment>
<feature type="domain" description="Solute-binding protein family 5" evidence="6">
    <location>
        <begin position="73"/>
        <end position="436"/>
    </location>
</feature>
<dbReference type="Gene3D" id="3.40.190.10">
    <property type="entry name" value="Periplasmic binding protein-like II"/>
    <property type="match status" value="1"/>
</dbReference>
<accession>A0A2T4YS60</accession>
<dbReference type="InterPro" id="IPR000914">
    <property type="entry name" value="SBP_5_dom"/>
</dbReference>